<proteinExistence type="predicted"/>
<dbReference type="EMBL" id="JADGJH010002172">
    <property type="protein sequence ID" value="KAJ3102325.1"/>
    <property type="molecule type" value="Genomic_DNA"/>
</dbReference>
<evidence type="ECO:0000256" key="1">
    <source>
        <dbReference type="SAM" id="MobiDB-lite"/>
    </source>
</evidence>
<protein>
    <submittedName>
        <fullName evidence="2">Uncharacterized protein</fullName>
    </submittedName>
</protein>
<evidence type="ECO:0000313" key="3">
    <source>
        <dbReference type="Proteomes" id="UP001211907"/>
    </source>
</evidence>
<comment type="caution">
    <text evidence="2">The sequence shown here is derived from an EMBL/GenBank/DDBJ whole genome shotgun (WGS) entry which is preliminary data.</text>
</comment>
<feature type="non-terminal residue" evidence="2">
    <location>
        <position position="325"/>
    </location>
</feature>
<dbReference type="AlphaFoldDB" id="A0AAD5SV31"/>
<dbReference type="Proteomes" id="UP001211907">
    <property type="component" value="Unassembled WGS sequence"/>
</dbReference>
<sequence>MDETKITNGSLSRRMLRERTSSMAAQVQAVVDADGIAYSQVQHMQSQHYFHNLEAIMGNIDTIEQSVTSLVAESESFSSLTSNSLLSPISSASFSPPRYPNAPIAIPIASRNQPAVDILHPSSTFKLNNSINDGHRRQYSDPFSTGTGSLSRPPPSVLKQRPSVPLQFSSISSTISAPTHFTHIQPQFPVRTAPIRRKSSILSENDASVAAIMSSSSPVNSQSSCQFSPPSVFDRLSPSTIQEQYSPPTSLLPPNIPSAPNMNRSRTLQSQSFGGRRSSATCSEGETSDGGGPSKLARFRAKRAVEKAKLAQISLQMQLLQEKNA</sequence>
<feature type="region of interest" description="Disordered" evidence="1">
    <location>
        <begin position="127"/>
        <end position="161"/>
    </location>
</feature>
<organism evidence="2 3">
    <name type="scientific">Physocladia obscura</name>
    <dbReference type="NCBI Taxonomy" id="109957"/>
    <lineage>
        <taxon>Eukaryota</taxon>
        <taxon>Fungi</taxon>
        <taxon>Fungi incertae sedis</taxon>
        <taxon>Chytridiomycota</taxon>
        <taxon>Chytridiomycota incertae sedis</taxon>
        <taxon>Chytridiomycetes</taxon>
        <taxon>Chytridiales</taxon>
        <taxon>Chytriomycetaceae</taxon>
        <taxon>Physocladia</taxon>
    </lineage>
</organism>
<keyword evidence="3" id="KW-1185">Reference proteome</keyword>
<feature type="region of interest" description="Disordered" evidence="1">
    <location>
        <begin position="242"/>
        <end position="295"/>
    </location>
</feature>
<feature type="compositionally biased region" description="Polar residues" evidence="1">
    <location>
        <begin position="141"/>
        <end position="150"/>
    </location>
</feature>
<reference evidence="2" key="1">
    <citation type="submission" date="2020-05" db="EMBL/GenBank/DDBJ databases">
        <title>Phylogenomic resolution of chytrid fungi.</title>
        <authorList>
            <person name="Stajich J.E."/>
            <person name="Amses K."/>
            <person name="Simmons R."/>
            <person name="Seto K."/>
            <person name="Myers J."/>
            <person name="Bonds A."/>
            <person name="Quandt C.A."/>
            <person name="Barry K."/>
            <person name="Liu P."/>
            <person name="Grigoriev I."/>
            <person name="Longcore J.E."/>
            <person name="James T.Y."/>
        </authorList>
    </citation>
    <scope>NUCLEOTIDE SEQUENCE</scope>
    <source>
        <strain evidence="2">JEL0513</strain>
    </source>
</reference>
<gene>
    <name evidence="2" type="ORF">HK100_004386</name>
</gene>
<evidence type="ECO:0000313" key="2">
    <source>
        <dbReference type="EMBL" id="KAJ3102325.1"/>
    </source>
</evidence>
<accession>A0AAD5SV31</accession>
<feature type="compositionally biased region" description="Polar residues" evidence="1">
    <location>
        <begin position="258"/>
        <end position="285"/>
    </location>
</feature>
<name>A0AAD5SV31_9FUNG</name>